<dbReference type="InterPro" id="IPR055357">
    <property type="entry name" value="LRR_At1g61320_AtMIF1"/>
</dbReference>
<dbReference type="InterPro" id="IPR001810">
    <property type="entry name" value="F-box_dom"/>
</dbReference>
<dbReference type="Gene3D" id="1.20.1280.50">
    <property type="match status" value="1"/>
</dbReference>
<dbReference type="SUPFAM" id="SSF52047">
    <property type="entry name" value="RNI-like"/>
    <property type="match status" value="1"/>
</dbReference>
<dbReference type="InterPro" id="IPR032675">
    <property type="entry name" value="LRR_dom_sf"/>
</dbReference>
<protein>
    <recommendedName>
        <fullName evidence="1">F-box domain-containing protein</fullName>
    </recommendedName>
</protein>
<dbReference type="PANTHER" id="PTHR34145">
    <property type="entry name" value="OS02G0105600 PROTEIN"/>
    <property type="match status" value="1"/>
</dbReference>
<accession>A0A5B7A2E0</accession>
<evidence type="ECO:0000259" key="1">
    <source>
        <dbReference type="PROSITE" id="PS50181"/>
    </source>
</evidence>
<dbReference type="Gene3D" id="3.80.10.10">
    <property type="entry name" value="Ribonuclease Inhibitor"/>
    <property type="match status" value="1"/>
</dbReference>
<evidence type="ECO:0000313" key="2">
    <source>
        <dbReference type="EMBL" id="MPA49851.1"/>
    </source>
</evidence>
<name>A0A5B7A2E0_DAVIN</name>
<organism evidence="2">
    <name type="scientific">Davidia involucrata</name>
    <name type="common">Dove tree</name>
    <dbReference type="NCBI Taxonomy" id="16924"/>
    <lineage>
        <taxon>Eukaryota</taxon>
        <taxon>Viridiplantae</taxon>
        <taxon>Streptophyta</taxon>
        <taxon>Embryophyta</taxon>
        <taxon>Tracheophyta</taxon>
        <taxon>Spermatophyta</taxon>
        <taxon>Magnoliopsida</taxon>
        <taxon>eudicotyledons</taxon>
        <taxon>Gunneridae</taxon>
        <taxon>Pentapetalae</taxon>
        <taxon>asterids</taxon>
        <taxon>Cornales</taxon>
        <taxon>Nyssaceae</taxon>
        <taxon>Davidia</taxon>
    </lineage>
</organism>
<dbReference type="PANTHER" id="PTHR34145:SF68">
    <property type="entry name" value="FBD DOMAIN-CONTAINING PROTEIN"/>
    <property type="match status" value="1"/>
</dbReference>
<dbReference type="EMBL" id="GHES01019292">
    <property type="protein sequence ID" value="MPA49851.1"/>
    <property type="molecule type" value="Transcribed_RNA"/>
</dbReference>
<sequence length="451" mass="52335">MVDRISQLPDGVLASILSRLSMREAAATSVMSRRWKNLWTFITRLDFDASKTLYELDRRLCEMQKSKYTHWVNQVLDLHQSPIISMFKICFPLNQSSKSDIDRWLEIVMGKKMKVQRFELDLKQNLESSFQPSDCYAFPYEVLVSPRHFGFFKCLRYLCFKYVNVNEQVLEYFLSNCPLERFCVEYSPSTDLVNLTVTSPCLQLKYFEICCCWKLENIGIFAPNLVSFKYRGRSQINLPFNNLNNFPSLVEAYIGGMSYGFEGLFCGTVSYAFRQLSNYLVQLESLTLEANACEANLMFNGPLELTQLKQLTNLKRLVLIVRVNDYNNLLGFTSLIRASPSLHEFVLQLRWSESGIQIEMQREVRMAPRCPHKHLKVVELIGFVGHALDVELAEYLLEKAINLEKITINTCHPILIGTPFEFDESEERRAARDRAMELRTKLRQGAELFVL</sequence>
<reference evidence="2" key="1">
    <citation type="submission" date="2019-08" db="EMBL/GenBank/DDBJ databases">
        <title>Reference gene set and small RNA set construction with multiple tissues from Davidia involucrata Baill.</title>
        <authorList>
            <person name="Yang H."/>
            <person name="Zhou C."/>
            <person name="Li G."/>
            <person name="Wang J."/>
            <person name="Gao P."/>
            <person name="Wang M."/>
            <person name="Wang R."/>
            <person name="Zhao Y."/>
        </authorList>
    </citation>
    <scope>NUCLEOTIDE SEQUENCE</scope>
    <source>
        <tissue evidence="2">Mixed with DoveR01_LX</tissue>
    </source>
</reference>
<dbReference type="InterPro" id="IPR053772">
    <property type="entry name" value="At1g61320/At1g61330-like"/>
</dbReference>
<proteinExistence type="predicted"/>
<dbReference type="Pfam" id="PF00646">
    <property type="entry name" value="F-box"/>
    <property type="match status" value="1"/>
</dbReference>
<dbReference type="InterPro" id="IPR036047">
    <property type="entry name" value="F-box-like_dom_sf"/>
</dbReference>
<dbReference type="InterPro" id="IPR053781">
    <property type="entry name" value="F-box_AtFBL13-like"/>
</dbReference>
<dbReference type="AlphaFoldDB" id="A0A5B7A2E0"/>
<dbReference type="CDD" id="cd22160">
    <property type="entry name" value="F-box_AtFBL13-like"/>
    <property type="match status" value="1"/>
</dbReference>
<dbReference type="Pfam" id="PF23622">
    <property type="entry name" value="LRR_At1g61320_AtMIF1"/>
    <property type="match status" value="1"/>
</dbReference>
<feature type="domain" description="F-box" evidence="1">
    <location>
        <begin position="2"/>
        <end position="38"/>
    </location>
</feature>
<dbReference type="PROSITE" id="PS50181">
    <property type="entry name" value="FBOX"/>
    <property type="match status" value="1"/>
</dbReference>
<dbReference type="SUPFAM" id="SSF81383">
    <property type="entry name" value="F-box domain"/>
    <property type="match status" value="1"/>
</dbReference>
<gene>
    <name evidence="2" type="ORF">Din_019292</name>
</gene>